<keyword evidence="2" id="KW-1185">Reference proteome</keyword>
<evidence type="ECO:0008006" key="3">
    <source>
        <dbReference type="Google" id="ProtNLM"/>
    </source>
</evidence>
<organism evidence="1 2">
    <name type="scientific">Shimia gijangensis</name>
    <dbReference type="NCBI Taxonomy" id="1470563"/>
    <lineage>
        <taxon>Bacteria</taxon>
        <taxon>Pseudomonadati</taxon>
        <taxon>Pseudomonadota</taxon>
        <taxon>Alphaproteobacteria</taxon>
        <taxon>Rhodobacterales</taxon>
        <taxon>Roseobacteraceae</taxon>
    </lineage>
</organism>
<dbReference type="AlphaFoldDB" id="A0A1M6I6F2"/>
<dbReference type="RefSeq" id="WP_245815150.1">
    <property type="nucleotide sequence ID" value="NZ_FQZQ01000007.1"/>
</dbReference>
<name>A0A1M6I6F2_9RHOB</name>
<proteinExistence type="predicted"/>
<dbReference type="Proteomes" id="UP000183982">
    <property type="component" value="Unassembled WGS sequence"/>
</dbReference>
<protein>
    <recommendedName>
        <fullName evidence="3">Ribbon-helix-helix domain-containing protein</fullName>
    </recommendedName>
</protein>
<reference evidence="2" key="1">
    <citation type="submission" date="2016-11" db="EMBL/GenBank/DDBJ databases">
        <authorList>
            <person name="Varghese N."/>
            <person name="Submissions S."/>
        </authorList>
    </citation>
    <scope>NUCLEOTIDE SEQUENCE [LARGE SCALE GENOMIC DNA]</scope>
    <source>
        <strain evidence="2">DSM 100564</strain>
    </source>
</reference>
<gene>
    <name evidence="1" type="ORF">SAMN05444000_1075</name>
</gene>
<evidence type="ECO:0000313" key="2">
    <source>
        <dbReference type="Proteomes" id="UP000183982"/>
    </source>
</evidence>
<dbReference type="EMBL" id="FQZQ01000007">
    <property type="protein sequence ID" value="SHJ30029.1"/>
    <property type="molecule type" value="Genomic_DNA"/>
</dbReference>
<evidence type="ECO:0000313" key="1">
    <source>
        <dbReference type="EMBL" id="SHJ30029.1"/>
    </source>
</evidence>
<sequence>MATVGKTVERVQTGVRIEKRILKVLKAVAEKHDIGLGDLIEGIVLHNFEGRQPFGDDTLQFIEQMKMAYGLDLSAEDSHNLQEEG</sequence>
<accession>A0A1M6I6F2</accession>